<reference evidence="2" key="1">
    <citation type="submission" date="2021-07" db="EMBL/GenBank/DDBJ databases">
        <authorList>
            <person name="Durling M."/>
        </authorList>
    </citation>
    <scope>NUCLEOTIDE SEQUENCE</scope>
</reference>
<sequence>MRPFHEAVYAFGLEWARDADRIGLEFLKSEKALFEEAAASLPPSVRERYDAITEIPCDWAGLTEKKKKFALKKHSLLKMKLFFEKVKTRPFGIWFRPTWDTIILREEDIDDNAVQVVCAFREGESNSQNACSQEASRPALTMTALGGRRRPRRTTPEDTEDEDPELLDDSHESNAEVAKPLLTGLDELIVLVNRGFYHHFVDGKRIDDTHEEVNDLKQKMHDKILNRMKHRSALTKIPKISIEREDHMYGWTR</sequence>
<evidence type="ECO:0000256" key="1">
    <source>
        <dbReference type="SAM" id="MobiDB-lite"/>
    </source>
</evidence>
<feature type="region of interest" description="Disordered" evidence="1">
    <location>
        <begin position="127"/>
        <end position="173"/>
    </location>
</feature>
<dbReference type="AlphaFoldDB" id="A0A9N9L5B7"/>
<evidence type="ECO:0000313" key="2">
    <source>
        <dbReference type="EMBL" id="CAG8957812.1"/>
    </source>
</evidence>
<keyword evidence="3" id="KW-1185">Reference proteome</keyword>
<gene>
    <name evidence="2" type="ORF">HYFRA_00000151</name>
</gene>
<accession>A0A9N9L5B7</accession>
<evidence type="ECO:0000313" key="3">
    <source>
        <dbReference type="Proteomes" id="UP000696280"/>
    </source>
</evidence>
<name>A0A9N9L5B7_9HELO</name>
<proteinExistence type="predicted"/>
<dbReference type="EMBL" id="CAJVRL010000081">
    <property type="protein sequence ID" value="CAG8957812.1"/>
    <property type="molecule type" value="Genomic_DNA"/>
</dbReference>
<dbReference type="OrthoDB" id="10501933at2759"/>
<dbReference type="Proteomes" id="UP000696280">
    <property type="component" value="Unassembled WGS sequence"/>
</dbReference>
<comment type="caution">
    <text evidence="2">The sequence shown here is derived from an EMBL/GenBank/DDBJ whole genome shotgun (WGS) entry which is preliminary data.</text>
</comment>
<organism evidence="2 3">
    <name type="scientific">Hymenoscyphus fraxineus</name>
    <dbReference type="NCBI Taxonomy" id="746836"/>
    <lineage>
        <taxon>Eukaryota</taxon>
        <taxon>Fungi</taxon>
        <taxon>Dikarya</taxon>
        <taxon>Ascomycota</taxon>
        <taxon>Pezizomycotina</taxon>
        <taxon>Leotiomycetes</taxon>
        <taxon>Helotiales</taxon>
        <taxon>Helotiaceae</taxon>
        <taxon>Hymenoscyphus</taxon>
    </lineage>
</organism>
<feature type="compositionally biased region" description="Acidic residues" evidence="1">
    <location>
        <begin position="157"/>
        <end position="167"/>
    </location>
</feature>
<protein>
    <submittedName>
        <fullName evidence="2">Uncharacterized protein</fullName>
    </submittedName>
</protein>